<evidence type="ECO:0000259" key="1">
    <source>
        <dbReference type="PROSITE" id="PS51186"/>
    </source>
</evidence>
<feature type="domain" description="N-acetyltransferase" evidence="1">
    <location>
        <begin position="7"/>
        <end position="151"/>
    </location>
</feature>
<sequence>MYEIKQKKFEELTSIELYELLKLRVDVFVVEQQCAYPELDDKDCDRDTHHILMYEQNQLVAYARCLAPNSTFTDACAIGRVVVAKQARGKGLANALMTQAMQACLDRWPQSDLKISAQSYLLGFYSQLGFKVCSEPYLEDGLPHQDMKLVK</sequence>
<dbReference type="InterPro" id="IPR016181">
    <property type="entry name" value="Acyl_CoA_acyltransferase"/>
</dbReference>
<dbReference type="CDD" id="cd04301">
    <property type="entry name" value="NAT_SF"/>
    <property type="match status" value="1"/>
</dbReference>
<evidence type="ECO:0000313" key="2">
    <source>
        <dbReference type="EMBL" id="OUL59468.1"/>
    </source>
</evidence>
<reference evidence="2 3" key="1">
    <citation type="submission" date="2017-02" db="EMBL/GenBank/DDBJ databases">
        <title>Pseudoalteromonas ulvae TC14 Genome.</title>
        <authorList>
            <person name="Molmeret M."/>
        </authorList>
    </citation>
    <scope>NUCLEOTIDE SEQUENCE [LARGE SCALE GENOMIC DNA]</scope>
    <source>
        <strain evidence="2">TC14</strain>
    </source>
</reference>
<dbReference type="EMBL" id="MWPV01000001">
    <property type="protein sequence ID" value="OUL59468.1"/>
    <property type="molecule type" value="Genomic_DNA"/>
</dbReference>
<comment type="caution">
    <text evidence="2">The sequence shown here is derived from an EMBL/GenBank/DDBJ whole genome shotgun (WGS) entry which is preliminary data.</text>
</comment>
<evidence type="ECO:0000313" key="3">
    <source>
        <dbReference type="Proteomes" id="UP000194841"/>
    </source>
</evidence>
<dbReference type="PROSITE" id="PS51186">
    <property type="entry name" value="GNAT"/>
    <property type="match status" value="1"/>
</dbReference>
<name>A0A244CV50_PSEDV</name>
<dbReference type="SUPFAM" id="SSF55729">
    <property type="entry name" value="Acyl-CoA N-acyltransferases (Nat)"/>
    <property type="match status" value="1"/>
</dbReference>
<accession>A0A244CV50</accession>
<dbReference type="Proteomes" id="UP000194841">
    <property type="component" value="Unassembled WGS sequence"/>
</dbReference>
<proteinExistence type="predicted"/>
<dbReference type="InterPro" id="IPR000182">
    <property type="entry name" value="GNAT_dom"/>
</dbReference>
<dbReference type="Gene3D" id="3.40.630.30">
    <property type="match status" value="1"/>
</dbReference>
<gene>
    <name evidence="2" type="ORF">B1199_04155</name>
</gene>
<protein>
    <submittedName>
        <fullName evidence="2">GNAT family N-acetyltransferase</fullName>
    </submittedName>
</protein>
<keyword evidence="2" id="KW-0808">Transferase</keyword>
<dbReference type="RefSeq" id="WP_086742858.1">
    <property type="nucleotide sequence ID" value="NZ_MWPV01000001.1"/>
</dbReference>
<dbReference type="OrthoDB" id="9796171at2"/>
<dbReference type="AlphaFoldDB" id="A0A244CV50"/>
<dbReference type="Pfam" id="PF13673">
    <property type="entry name" value="Acetyltransf_10"/>
    <property type="match status" value="1"/>
</dbReference>
<organism evidence="2 3">
    <name type="scientific">Pseudoalteromonas ulvae</name>
    <dbReference type="NCBI Taxonomy" id="107327"/>
    <lineage>
        <taxon>Bacteria</taxon>
        <taxon>Pseudomonadati</taxon>
        <taxon>Pseudomonadota</taxon>
        <taxon>Gammaproteobacteria</taxon>
        <taxon>Alteromonadales</taxon>
        <taxon>Pseudoalteromonadaceae</taxon>
        <taxon>Pseudoalteromonas</taxon>
    </lineage>
</organism>
<dbReference type="GO" id="GO:0016747">
    <property type="term" value="F:acyltransferase activity, transferring groups other than amino-acyl groups"/>
    <property type="evidence" value="ECO:0007669"/>
    <property type="project" value="InterPro"/>
</dbReference>
<keyword evidence="3" id="KW-1185">Reference proteome</keyword>